<proteinExistence type="predicted"/>
<dbReference type="AlphaFoldDB" id="A0A2W5NPE7"/>
<evidence type="ECO:0000313" key="3">
    <source>
        <dbReference type="EMBL" id="PZQ52595.1"/>
    </source>
</evidence>
<evidence type="ECO:0000256" key="1">
    <source>
        <dbReference type="SAM" id="SignalP"/>
    </source>
</evidence>
<dbReference type="PANTHER" id="PTHR30024">
    <property type="entry name" value="ALIPHATIC SULFONATES-BINDING PROTEIN-RELATED"/>
    <property type="match status" value="1"/>
</dbReference>
<protein>
    <submittedName>
        <fullName evidence="3">ABC transporter substrate-binding protein</fullName>
    </submittedName>
</protein>
<evidence type="ECO:0000313" key="4">
    <source>
        <dbReference type="Proteomes" id="UP000249185"/>
    </source>
</evidence>
<gene>
    <name evidence="3" type="ORF">DI556_02815</name>
</gene>
<comment type="caution">
    <text evidence="3">The sequence shown here is derived from an EMBL/GenBank/DDBJ whole genome shotgun (WGS) entry which is preliminary data.</text>
</comment>
<dbReference type="Pfam" id="PF09084">
    <property type="entry name" value="NMT1"/>
    <property type="match status" value="1"/>
</dbReference>
<dbReference type="Gene3D" id="3.40.190.10">
    <property type="entry name" value="Periplasmic binding protein-like II"/>
    <property type="match status" value="2"/>
</dbReference>
<name>A0A2W5NPE7_RHOSU</name>
<dbReference type="SUPFAM" id="SSF53850">
    <property type="entry name" value="Periplasmic binding protein-like II"/>
    <property type="match status" value="1"/>
</dbReference>
<accession>A0A2W5NPE7</accession>
<dbReference type="PANTHER" id="PTHR30024:SF48">
    <property type="entry name" value="ABC TRANSPORTER SUBSTRATE-BINDING PROTEIN"/>
    <property type="match status" value="1"/>
</dbReference>
<dbReference type="Proteomes" id="UP000249185">
    <property type="component" value="Unassembled WGS sequence"/>
</dbReference>
<feature type="domain" description="SsuA/THI5-like" evidence="2">
    <location>
        <begin position="83"/>
        <end position="253"/>
    </location>
</feature>
<feature type="signal peptide" evidence="1">
    <location>
        <begin position="1"/>
        <end position="23"/>
    </location>
</feature>
<evidence type="ECO:0000259" key="2">
    <source>
        <dbReference type="Pfam" id="PF09084"/>
    </source>
</evidence>
<keyword evidence="1" id="KW-0732">Signal</keyword>
<feature type="chain" id="PRO_5015878109" evidence="1">
    <location>
        <begin position="24"/>
        <end position="324"/>
    </location>
</feature>
<sequence>MKNIGGFAAALLGAAAFGVVAMAETPVLRVAAQKSGTVNWELETIKANGLDARNGFDLQVMDVAAGPAGQIAFQGGAADAIVSDWIWVARQRAAGDDFVFIPYSRAVGGLMVPGDSPARTLADLKGAKIGVAGGPLDKSWILLRAYARQEYGFDLADETEQVFGAPPLIAEVAERGEVGGALNFWNFLARMKVAGMRELIGVDEAARALGLDPDTPLLGYVVRGEMLRDRPGVVRGLAAASRAAKALLASDPAAWDHLRPMMNAADDAEFEALKAGFLAGAPAAGPVDEAAADRMLALMGRIGGAELVGGATTLPKGLFVQPGS</sequence>
<dbReference type="InterPro" id="IPR015168">
    <property type="entry name" value="SsuA/THI5"/>
</dbReference>
<dbReference type="EMBL" id="QFPW01000001">
    <property type="protein sequence ID" value="PZQ52595.1"/>
    <property type="molecule type" value="Genomic_DNA"/>
</dbReference>
<organism evidence="3 4">
    <name type="scientific">Rhodovulum sulfidophilum</name>
    <name type="common">Rhodobacter sulfidophilus</name>
    <dbReference type="NCBI Taxonomy" id="35806"/>
    <lineage>
        <taxon>Bacteria</taxon>
        <taxon>Pseudomonadati</taxon>
        <taxon>Pseudomonadota</taxon>
        <taxon>Alphaproteobacteria</taxon>
        <taxon>Rhodobacterales</taxon>
        <taxon>Paracoccaceae</taxon>
        <taxon>Rhodovulum</taxon>
    </lineage>
</organism>
<reference evidence="3 4" key="1">
    <citation type="submission" date="2017-08" db="EMBL/GenBank/DDBJ databases">
        <title>Infants hospitalized years apart are colonized by the same room-sourced microbial strains.</title>
        <authorList>
            <person name="Brooks B."/>
            <person name="Olm M.R."/>
            <person name="Firek B.A."/>
            <person name="Baker R."/>
            <person name="Thomas B.C."/>
            <person name="Morowitz M.J."/>
            <person name="Banfield J.F."/>
        </authorList>
    </citation>
    <scope>NUCLEOTIDE SEQUENCE [LARGE SCALE GENOMIC DNA]</scope>
    <source>
        <strain evidence="3">S2_005_002_R2_34</strain>
    </source>
</reference>